<dbReference type="Proteomes" id="UP000188235">
    <property type="component" value="Chromosome"/>
</dbReference>
<gene>
    <name evidence="2" type="ORF">BW733_13800</name>
</gene>
<sequence length="140" mass="15896">MAKTNPGFSEEEKKAMKERAAELRASKKADASEKAMFAKIDELPEHDRAIALRLHELVKQVAPQLVGKTYYGMPAWANAHGKNVIFLQPASKFDYRYSTVGFEEAARLDEGNMWPTHYALLELTETEEALIIERLRKATE</sequence>
<accession>A0A1Q2D050</accession>
<dbReference type="OrthoDB" id="32458at2"/>
<feature type="region of interest" description="Disordered" evidence="1">
    <location>
        <begin position="1"/>
        <end position="32"/>
    </location>
</feature>
<dbReference type="KEGG" id="tfa:BW733_13800"/>
<evidence type="ECO:0000313" key="3">
    <source>
        <dbReference type="Proteomes" id="UP000188235"/>
    </source>
</evidence>
<dbReference type="RefSeq" id="WP_077351323.1">
    <property type="nucleotide sequence ID" value="NZ_CP019607.1"/>
</dbReference>
<dbReference type="EMBL" id="CP019607">
    <property type="protein sequence ID" value="AQP51737.1"/>
    <property type="molecule type" value="Genomic_DNA"/>
</dbReference>
<evidence type="ECO:0000256" key="1">
    <source>
        <dbReference type="SAM" id="MobiDB-lite"/>
    </source>
</evidence>
<proteinExistence type="predicted"/>
<dbReference type="AlphaFoldDB" id="A0A1Q2D050"/>
<evidence type="ECO:0000313" key="2">
    <source>
        <dbReference type="EMBL" id="AQP51737.1"/>
    </source>
</evidence>
<reference evidence="2 3" key="1">
    <citation type="journal article" date="2008" name="Int. J. Syst. Evol. Microbiol.">
        <title>Tessaracoccus flavescens sp. nov., isolated from marine sediment.</title>
        <authorList>
            <person name="Lee D.W."/>
            <person name="Lee S.D."/>
        </authorList>
    </citation>
    <scope>NUCLEOTIDE SEQUENCE [LARGE SCALE GENOMIC DNA]</scope>
    <source>
        <strain evidence="2 3">SST-39T</strain>
    </source>
</reference>
<protein>
    <recommendedName>
        <fullName evidence="4">YdhG-like domain-containing protein</fullName>
    </recommendedName>
</protein>
<feature type="compositionally biased region" description="Basic and acidic residues" evidence="1">
    <location>
        <begin position="10"/>
        <end position="32"/>
    </location>
</feature>
<name>A0A1Q2D050_9ACTN</name>
<organism evidence="2 3">
    <name type="scientific">Tessaracoccus flavescens</name>
    <dbReference type="NCBI Taxonomy" id="399497"/>
    <lineage>
        <taxon>Bacteria</taxon>
        <taxon>Bacillati</taxon>
        <taxon>Actinomycetota</taxon>
        <taxon>Actinomycetes</taxon>
        <taxon>Propionibacteriales</taxon>
        <taxon>Propionibacteriaceae</taxon>
        <taxon>Tessaracoccus</taxon>
    </lineage>
</organism>
<keyword evidence="3" id="KW-1185">Reference proteome</keyword>
<dbReference type="SUPFAM" id="SSF159888">
    <property type="entry name" value="YdhG-like"/>
    <property type="match status" value="1"/>
</dbReference>
<evidence type="ECO:0008006" key="4">
    <source>
        <dbReference type="Google" id="ProtNLM"/>
    </source>
</evidence>